<dbReference type="OrthoDB" id="43385at2157"/>
<name>A0A157T5P4_SACSO</name>
<keyword evidence="1" id="KW-0472">Membrane</keyword>
<dbReference type="RefSeq" id="WP_063492868.1">
    <property type="nucleotide sequence ID" value="NZ_LT549890.1"/>
</dbReference>
<evidence type="ECO:0000256" key="1">
    <source>
        <dbReference type="SAM" id="Phobius"/>
    </source>
</evidence>
<evidence type="ECO:0000313" key="3">
    <source>
        <dbReference type="Proteomes" id="UP000076770"/>
    </source>
</evidence>
<reference evidence="3" key="1">
    <citation type="submission" date="2016-04" db="EMBL/GenBank/DDBJ databases">
        <authorList>
            <person name="Shah S.A."/>
            <person name="Garrett R.A."/>
        </authorList>
    </citation>
    <scope>NUCLEOTIDE SEQUENCE [LARGE SCALE GENOMIC DNA]</scope>
    <source>
        <strain evidence="3">ATCC 35091 / DSM 1616 / JCM 8930 / NBRC 15331 / P1</strain>
    </source>
</reference>
<dbReference type="PATRIC" id="fig|2287.9.peg.3353"/>
<evidence type="ECO:0000313" key="2">
    <source>
        <dbReference type="EMBL" id="SAI86743.1"/>
    </source>
</evidence>
<dbReference type="AlphaFoldDB" id="A0A157T5P4"/>
<gene>
    <name evidence="2" type="ORF">SSOP1_3189</name>
</gene>
<accession>A0A157T5P4</accession>
<dbReference type="EMBL" id="LT549890">
    <property type="protein sequence ID" value="SAI86743.1"/>
    <property type="molecule type" value="Genomic_DNA"/>
</dbReference>
<dbReference type="GeneID" id="27429351"/>
<organism evidence="2 3">
    <name type="scientific">Saccharolobus solfataricus</name>
    <name type="common">Sulfolobus solfataricus</name>
    <dbReference type="NCBI Taxonomy" id="2287"/>
    <lineage>
        <taxon>Archaea</taxon>
        <taxon>Thermoproteota</taxon>
        <taxon>Thermoprotei</taxon>
        <taxon>Sulfolobales</taxon>
        <taxon>Sulfolobaceae</taxon>
        <taxon>Saccharolobus</taxon>
    </lineage>
</organism>
<proteinExistence type="predicted"/>
<dbReference type="Proteomes" id="UP000076770">
    <property type="component" value="Chromosome i"/>
</dbReference>
<keyword evidence="1" id="KW-0812">Transmembrane</keyword>
<protein>
    <submittedName>
        <fullName evidence="2">Uncharacterized protein</fullName>
    </submittedName>
</protein>
<feature type="transmembrane region" description="Helical" evidence="1">
    <location>
        <begin position="525"/>
        <end position="546"/>
    </location>
</feature>
<keyword evidence="1" id="KW-1133">Transmembrane helix</keyword>
<sequence>MSEKSRSKVLTIILLVLILSEFFNSILVKTSSVTSTFISLIVLDGKPIIVIQTFRGDFLNIILENVNGQKITLPSISLNVSNILAYTYDEYLVIEIQNQGNLTVYVIDSSLALINSLKLTYNYSIQHPVLSGNYLVLINQKLTGIISRNIRLNSSLLEENIPIYNISLSAFNIISNHNENISIDDVTGFPLNFTLIKGRYIIGSFFPLNGVLPIFTYKNWIYIIYPIYSNSTISKYEVKTVDLNTSSVNSTEIKFRGYMSGYMPSNLDGLRVLVFYNESNISIYSVNGTYMESLYINSYTRQLEKPYAVYTQFFPLVVFSSSLALVNPIVVPTSIEIGPIISVTNYSINIIPPITTRISDYYLLANFNPFLHLVLFNTTYGITIPQVANFYIYNESILLILFYNSSISYYEIGKNGLNRLPSGTIISTGLIVENNSIQYYHNPIFLYQNIPPIQGSPIILKKYDNGTYELVVGLPNSTIYIPRGYFVVGVYNNTIVLYHKGKLYLSLGDKLHEVNLNIPQSNNEFQNYIVISVSILLISTAIYIIIREKDRIS</sequence>